<accession>A0A9X9YD79</accession>
<dbReference type="InterPro" id="IPR010982">
    <property type="entry name" value="Lambda_DNA-bd_dom_sf"/>
</dbReference>
<dbReference type="Gene3D" id="1.10.260.40">
    <property type="entry name" value="lambda repressor-like DNA-binding domains"/>
    <property type="match status" value="1"/>
</dbReference>
<dbReference type="EMBL" id="CP086136">
    <property type="protein sequence ID" value="UEM17873.1"/>
    <property type="molecule type" value="Genomic_DNA"/>
</dbReference>
<dbReference type="SUPFAM" id="SSF47413">
    <property type="entry name" value="lambda repressor-like DNA-binding domains"/>
    <property type="match status" value="1"/>
</dbReference>
<dbReference type="InterPro" id="IPR001387">
    <property type="entry name" value="Cro/C1-type_HTH"/>
</dbReference>
<gene>
    <name evidence="2" type="ORF">J4G43_044495</name>
</gene>
<dbReference type="RefSeq" id="WP_225005896.1">
    <property type="nucleotide sequence ID" value="NZ_CP086136.1"/>
</dbReference>
<sequence>MLDSMVTAPTATLSLPSMHAVPLGNSYGGVREWLGVWIDAHYDILARERRAASRQLRAARGMLNWSVKQLAERSGLSCAVIRRLEEYNDTPPASDDLLQTLWITFAGAGIEFTFPLVGKPGVRPQ</sequence>
<name>A0A9X9YD79_9BRAD</name>
<reference evidence="2 3" key="1">
    <citation type="journal article" date="2022" name="Int. J. Syst. Evol. Microbiol.">
        <title>Strains of Bradyrhizobium barranii sp. nov. associated with legumes native to Canada are symbionts of soybeans and belong to different subspecies (subsp. barranii subsp. nov. and subsp. apii subsp. nov.) and symbiovars (sv. glycinearum and sv. septentrionale).</title>
        <authorList>
            <person name="Bromfield E.S.P."/>
            <person name="Cloutier S."/>
            <person name="Wasai-Hara S."/>
            <person name="Minamisawa K."/>
        </authorList>
    </citation>
    <scope>NUCLEOTIDE SEQUENCE [LARGE SCALE GENOMIC DNA]</scope>
    <source>
        <strain evidence="2 3">144S4</strain>
    </source>
</reference>
<proteinExistence type="predicted"/>
<dbReference type="GO" id="GO:0003677">
    <property type="term" value="F:DNA binding"/>
    <property type="evidence" value="ECO:0007669"/>
    <property type="project" value="InterPro"/>
</dbReference>
<dbReference type="Proteomes" id="UP000664702">
    <property type="component" value="Chromosome"/>
</dbReference>
<evidence type="ECO:0000313" key="3">
    <source>
        <dbReference type="Proteomes" id="UP000664702"/>
    </source>
</evidence>
<dbReference type="CDD" id="cd00093">
    <property type="entry name" value="HTH_XRE"/>
    <property type="match status" value="1"/>
</dbReference>
<organism evidence="2 3">
    <name type="scientific">Bradyrhizobium barranii subsp. barranii</name>
    <dbReference type="NCBI Taxonomy" id="2823807"/>
    <lineage>
        <taxon>Bacteria</taxon>
        <taxon>Pseudomonadati</taxon>
        <taxon>Pseudomonadota</taxon>
        <taxon>Alphaproteobacteria</taxon>
        <taxon>Hyphomicrobiales</taxon>
        <taxon>Nitrobacteraceae</taxon>
        <taxon>Bradyrhizobium</taxon>
        <taxon>Bradyrhizobium barranii</taxon>
    </lineage>
</organism>
<feature type="domain" description="HTH cro/C1-type" evidence="1">
    <location>
        <begin position="56"/>
        <end position="85"/>
    </location>
</feature>
<dbReference type="PROSITE" id="PS50943">
    <property type="entry name" value="HTH_CROC1"/>
    <property type="match status" value="1"/>
</dbReference>
<evidence type="ECO:0000313" key="2">
    <source>
        <dbReference type="EMBL" id="UEM17873.1"/>
    </source>
</evidence>
<protein>
    <submittedName>
        <fullName evidence="2">Helix-turn-helix domain-containing protein</fullName>
    </submittedName>
</protein>
<dbReference type="KEGG" id="bban:J4G43_044495"/>
<evidence type="ECO:0000259" key="1">
    <source>
        <dbReference type="PROSITE" id="PS50943"/>
    </source>
</evidence>
<dbReference type="AlphaFoldDB" id="A0A9X9YD79"/>